<evidence type="ECO:0000313" key="2">
    <source>
        <dbReference type="EMBL" id="MFD0685942.1"/>
    </source>
</evidence>
<dbReference type="SUPFAM" id="SSF47413">
    <property type="entry name" value="lambda repressor-like DNA-binding domains"/>
    <property type="match status" value="1"/>
</dbReference>
<keyword evidence="3" id="KW-1185">Reference proteome</keyword>
<dbReference type="PROSITE" id="PS50943">
    <property type="entry name" value="HTH_CROC1"/>
    <property type="match status" value="1"/>
</dbReference>
<dbReference type="EMBL" id="JBHTGP010000006">
    <property type="protein sequence ID" value="MFD0685942.1"/>
    <property type="molecule type" value="Genomic_DNA"/>
</dbReference>
<dbReference type="Pfam" id="PF13560">
    <property type="entry name" value="HTH_31"/>
    <property type="match status" value="1"/>
</dbReference>
<comment type="caution">
    <text evidence="2">The sequence shown here is derived from an EMBL/GenBank/DDBJ whole genome shotgun (WGS) entry which is preliminary data.</text>
</comment>
<gene>
    <name evidence="2" type="ORF">ACFQZM_15670</name>
</gene>
<evidence type="ECO:0000259" key="1">
    <source>
        <dbReference type="PROSITE" id="PS50943"/>
    </source>
</evidence>
<dbReference type="Pfam" id="PF19054">
    <property type="entry name" value="DUF5753"/>
    <property type="match status" value="1"/>
</dbReference>
<organism evidence="2 3">
    <name type="scientific">Actinomadura fibrosa</name>
    <dbReference type="NCBI Taxonomy" id="111802"/>
    <lineage>
        <taxon>Bacteria</taxon>
        <taxon>Bacillati</taxon>
        <taxon>Actinomycetota</taxon>
        <taxon>Actinomycetes</taxon>
        <taxon>Streptosporangiales</taxon>
        <taxon>Thermomonosporaceae</taxon>
        <taxon>Actinomadura</taxon>
    </lineage>
</organism>
<dbReference type="InterPro" id="IPR043917">
    <property type="entry name" value="DUF5753"/>
</dbReference>
<proteinExistence type="predicted"/>
<dbReference type="InterPro" id="IPR001387">
    <property type="entry name" value="Cro/C1-type_HTH"/>
</dbReference>
<evidence type="ECO:0000313" key="3">
    <source>
        <dbReference type="Proteomes" id="UP001597063"/>
    </source>
</evidence>
<dbReference type="RefSeq" id="WP_131758602.1">
    <property type="nucleotide sequence ID" value="NZ_CAACUY010000055.1"/>
</dbReference>
<protein>
    <submittedName>
        <fullName evidence="2">Helix-turn-helix domain-containing protein</fullName>
    </submittedName>
</protein>
<sequence length="283" mass="31336">MPRSPSSSVEQAKRALGQRLRELRLDAGLTQVALARACAWERTKVSKVESGTQNPSVDDVRAWCGACEAQAEAENLIATLRAVESAYVEWRRLERTGLRQLQESAVPLHERTRHFRVYQSLVVPGQLQTPGYATALLTSIRRFRQLPDDVSDAVEARVQRQRMLRTGNRRFALLIEESVLRYRVGDQDVMAEQLDHLAAVMSLPSVSLGIIPFTAERPMWAVEGFTVFDAVEVSVELLSAIVTVTQPVEIAAYIKAFFELAELAVHGDAARALITAARAALGT</sequence>
<reference evidence="3" key="1">
    <citation type="journal article" date="2019" name="Int. J. Syst. Evol. Microbiol.">
        <title>The Global Catalogue of Microorganisms (GCM) 10K type strain sequencing project: providing services to taxonomists for standard genome sequencing and annotation.</title>
        <authorList>
            <consortium name="The Broad Institute Genomics Platform"/>
            <consortium name="The Broad Institute Genome Sequencing Center for Infectious Disease"/>
            <person name="Wu L."/>
            <person name="Ma J."/>
        </authorList>
    </citation>
    <scope>NUCLEOTIDE SEQUENCE [LARGE SCALE GENOMIC DNA]</scope>
    <source>
        <strain evidence="3">JCM 9371</strain>
    </source>
</reference>
<dbReference type="CDD" id="cd00093">
    <property type="entry name" value="HTH_XRE"/>
    <property type="match status" value="1"/>
</dbReference>
<dbReference type="Proteomes" id="UP001597063">
    <property type="component" value="Unassembled WGS sequence"/>
</dbReference>
<dbReference type="SMART" id="SM00530">
    <property type="entry name" value="HTH_XRE"/>
    <property type="match status" value="1"/>
</dbReference>
<name>A0ABW2XMA2_9ACTN</name>
<dbReference type="InterPro" id="IPR052345">
    <property type="entry name" value="Rad_response_metalloprotease"/>
</dbReference>
<accession>A0ABW2XMA2</accession>
<feature type="domain" description="HTH cro/C1-type" evidence="1">
    <location>
        <begin position="20"/>
        <end position="76"/>
    </location>
</feature>
<dbReference type="PANTHER" id="PTHR43236">
    <property type="entry name" value="ANTITOXIN HIGA1"/>
    <property type="match status" value="1"/>
</dbReference>
<dbReference type="InterPro" id="IPR010982">
    <property type="entry name" value="Lambda_DNA-bd_dom_sf"/>
</dbReference>
<dbReference type="PANTHER" id="PTHR43236:SF2">
    <property type="entry name" value="BLL0069 PROTEIN"/>
    <property type="match status" value="1"/>
</dbReference>
<dbReference type="Gene3D" id="1.10.260.40">
    <property type="entry name" value="lambda repressor-like DNA-binding domains"/>
    <property type="match status" value="1"/>
</dbReference>